<sequence length="85" mass="10139">MKIELRNDRHRFGAEHEMKMGNIISNLQEQKDKIVVIMIYNMRILEDLVHDKEALDQLGMHPSSLINRIDRLLIDLEFERDHTTL</sequence>
<gene>
    <name evidence="1" type="ORF">VNO78_21305</name>
</gene>
<evidence type="ECO:0000313" key="1">
    <source>
        <dbReference type="EMBL" id="KAK7392855.1"/>
    </source>
</evidence>
<organism evidence="1 2">
    <name type="scientific">Psophocarpus tetragonolobus</name>
    <name type="common">Winged bean</name>
    <name type="synonym">Dolichos tetragonolobus</name>
    <dbReference type="NCBI Taxonomy" id="3891"/>
    <lineage>
        <taxon>Eukaryota</taxon>
        <taxon>Viridiplantae</taxon>
        <taxon>Streptophyta</taxon>
        <taxon>Embryophyta</taxon>
        <taxon>Tracheophyta</taxon>
        <taxon>Spermatophyta</taxon>
        <taxon>Magnoliopsida</taxon>
        <taxon>eudicotyledons</taxon>
        <taxon>Gunneridae</taxon>
        <taxon>Pentapetalae</taxon>
        <taxon>rosids</taxon>
        <taxon>fabids</taxon>
        <taxon>Fabales</taxon>
        <taxon>Fabaceae</taxon>
        <taxon>Papilionoideae</taxon>
        <taxon>50 kb inversion clade</taxon>
        <taxon>NPAAA clade</taxon>
        <taxon>indigoferoid/millettioid clade</taxon>
        <taxon>Phaseoleae</taxon>
        <taxon>Psophocarpus</taxon>
    </lineage>
</organism>
<evidence type="ECO:0000313" key="2">
    <source>
        <dbReference type="Proteomes" id="UP001386955"/>
    </source>
</evidence>
<proteinExistence type="predicted"/>
<name>A0AAN9SD12_PSOTE</name>
<accession>A0AAN9SD12</accession>
<reference evidence="1 2" key="1">
    <citation type="submission" date="2024-01" db="EMBL/GenBank/DDBJ databases">
        <title>The genomes of 5 underutilized Papilionoideae crops provide insights into root nodulation and disease resistanc.</title>
        <authorList>
            <person name="Jiang F."/>
        </authorList>
    </citation>
    <scope>NUCLEOTIDE SEQUENCE [LARGE SCALE GENOMIC DNA]</scope>
    <source>
        <strain evidence="1">DUOXIRENSHENG_FW03</strain>
        <tissue evidence="1">Leaves</tissue>
    </source>
</reference>
<protein>
    <submittedName>
        <fullName evidence="1">Uncharacterized protein</fullName>
    </submittedName>
</protein>
<dbReference type="EMBL" id="JAYMYS010000005">
    <property type="protein sequence ID" value="KAK7392855.1"/>
    <property type="molecule type" value="Genomic_DNA"/>
</dbReference>
<dbReference type="AlphaFoldDB" id="A0AAN9SD12"/>
<keyword evidence="2" id="KW-1185">Reference proteome</keyword>
<comment type="caution">
    <text evidence="1">The sequence shown here is derived from an EMBL/GenBank/DDBJ whole genome shotgun (WGS) entry which is preliminary data.</text>
</comment>
<dbReference type="Proteomes" id="UP001386955">
    <property type="component" value="Unassembled WGS sequence"/>
</dbReference>